<dbReference type="EC" id="2.7.7.87" evidence="3 13"/>
<keyword evidence="7 13" id="KW-0819">tRNA processing</keyword>
<evidence type="ECO:0000256" key="11">
    <source>
        <dbReference type="ARBA" id="ARBA00029774"/>
    </source>
</evidence>
<dbReference type="InterPro" id="IPR005145">
    <property type="entry name" value="Sua5_C"/>
</dbReference>
<keyword evidence="10 13" id="KW-0067">ATP-binding</keyword>
<evidence type="ECO:0000256" key="4">
    <source>
        <dbReference type="ARBA" id="ARBA00015492"/>
    </source>
</evidence>
<dbReference type="InterPro" id="IPR050156">
    <property type="entry name" value="TC-AMP_synthase_SUA5"/>
</dbReference>
<dbReference type="PIRSF" id="PIRSF004930">
    <property type="entry name" value="Tln_factor_SUA5"/>
    <property type="match status" value="1"/>
</dbReference>
<dbReference type="InterPro" id="IPR006070">
    <property type="entry name" value="Sua5-like_dom"/>
</dbReference>
<name>A0ABX1SYU4_PELUQ</name>
<comment type="similarity">
    <text evidence="2 13">Belongs to the SUA5 family.</text>
</comment>
<dbReference type="InterPro" id="IPR010923">
    <property type="entry name" value="T(6)A37_SUA5"/>
</dbReference>
<evidence type="ECO:0000256" key="6">
    <source>
        <dbReference type="ARBA" id="ARBA00022679"/>
    </source>
</evidence>
<keyword evidence="5 13" id="KW-0963">Cytoplasm</keyword>
<dbReference type="PANTHER" id="PTHR17490">
    <property type="entry name" value="SUA5"/>
    <property type="match status" value="1"/>
</dbReference>
<comment type="catalytic activity">
    <reaction evidence="12 13">
        <text>L-threonine + hydrogencarbonate + ATP = L-threonylcarbamoyladenylate + diphosphate + H2O</text>
        <dbReference type="Rhea" id="RHEA:36407"/>
        <dbReference type="ChEBI" id="CHEBI:15377"/>
        <dbReference type="ChEBI" id="CHEBI:17544"/>
        <dbReference type="ChEBI" id="CHEBI:30616"/>
        <dbReference type="ChEBI" id="CHEBI:33019"/>
        <dbReference type="ChEBI" id="CHEBI:57926"/>
        <dbReference type="ChEBI" id="CHEBI:73682"/>
        <dbReference type="EC" id="2.7.7.87"/>
    </reaction>
</comment>
<evidence type="ECO:0000256" key="10">
    <source>
        <dbReference type="ARBA" id="ARBA00022840"/>
    </source>
</evidence>
<organism evidence="15 16">
    <name type="scientific">Pelagibacter ubique</name>
    <dbReference type="NCBI Taxonomy" id="198252"/>
    <lineage>
        <taxon>Bacteria</taxon>
        <taxon>Pseudomonadati</taxon>
        <taxon>Pseudomonadota</taxon>
        <taxon>Alphaproteobacteria</taxon>
        <taxon>Candidatus Pelagibacterales</taxon>
        <taxon>Candidatus Pelagibacteraceae</taxon>
        <taxon>Candidatus Pelagibacter</taxon>
    </lineage>
</organism>
<dbReference type="Pfam" id="PF03481">
    <property type="entry name" value="Sua5_C"/>
    <property type="match status" value="1"/>
</dbReference>
<proteinExistence type="inferred from homology"/>
<evidence type="ECO:0000256" key="12">
    <source>
        <dbReference type="ARBA" id="ARBA00048366"/>
    </source>
</evidence>
<evidence type="ECO:0000256" key="13">
    <source>
        <dbReference type="PIRNR" id="PIRNR004930"/>
    </source>
</evidence>
<dbReference type="Gene3D" id="3.40.50.11030">
    <property type="entry name" value="Threonylcarbamoyl-AMP synthase, C-terminal domain"/>
    <property type="match status" value="1"/>
</dbReference>
<evidence type="ECO:0000256" key="1">
    <source>
        <dbReference type="ARBA" id="ARBA00004496"/>
    </source>
</evidence>
<keyword evidence="9 13" id="KW-0547">Nucleotide-binding</keyword>
<accession>A0ABX1SYU4</accession>
<dbReference type="PROSITE" id="PS51163">
    <property type="entry name" value="YRDC"/>
    <property type="match status" value="1"/>
</dbReference>
<evidence type="ECO:0000259" key="14">
    <source>
        <dbReference type="PROSITE" id="PS51163"/>
    </source>
</evidence>
<evidence type="ECO:0000256" key="9">
    <source>
        <dbReference type="ARBA" id="ARBA00022741"/>
    </source>
</evidence>
<keyword evidence="16" id="KW-1185">Reference proteome</keyword>
<dbReference type="NCBIfam" id="TIGR00057">
    <property type="entry name" value="L-threonylcarbamoyladenylate synthase"/>
    <property type="match status" value="1"/>
</dbReference>
<dbReference type="InterPro" id="IPR017945">
    <property type="entry name" value="DHBP_synth_RibB-like_a/b_dom"/>
</dbReference>
<dbReference type="Gene3D" id="3.90.870.10">
    <property type="entry name" value="DHBP synthase"/>
    <property type="match status" value="1"/>
</dbReference>
<protein>
    <recommendedName>
        <fullName evidence="4 13">Threonylcarbamoyl-AMP synthase</fullName>
        <shortName evidence="13">TC-AMP synthase</shortName>
        <ecNumber evidence="3 13">2.7.7.87</ecNumber>
    </recommendedName>
    <alternativeName>
        <fullName evidence="11 13">L-threonylcarbamoyladenylate synthase</fullName>
    </alternativeName>
</protein>
<sequence length="310" mass="35011">MKFNQSNIKKAKKYLDKNCCIGVPTETVYGLAANAYSNVAVKKIFKLKNRPKTNPLIVHYLDINSLKKDCLINDNFIKLYKKFSPGPITYILKLKKDSKISRNITNHSKNLAVRFPNHKMLKNLLKLLDYPLAAPSANISNRVSAVKATDVREEFGKNIKYILDGGKSTIGLESTIINLTDKPTVLRLGGLNIEKIQKVLGSKMNINITPKKIITSGQMRIHYSPGIPLQMNIVEPKKDQAFILIKKRKIKSNDYFYISKKNNLNEAAKNLYSCLRKIKNAGYKSIAVERISNKGLGKAINDRLNRASNF</sequence>
<dbReference type="RefSeq" id="WP_169035537.1">
    <property type="nucleotide sequence ID" value="NZ_LANA01000001.1"/>
</dbReference>
<gene>
    <name evidence="15" type="ORF">VP91_00001470</name>
</gene>
<dbReference type="SUPFAM" id="SSF55821">
    <property type="entry name" value="YrdC/RibB"/>
    <property type="match status" value="1"/>
</dbReference>
<evidence type="ECO:0000313" key="16">
    <source>
        <dbReference type="Proteomes" id="UP001166004"/>
    </source>
</evidence>
<evidence type="ECO:0000256" key="5">
    <source>
        <dbReference type="ARBA" id="ARBA00022490"/>
    </source>
</evidence>
<comment type="subcellular location">
    <subcellularLocation>
        <location evidence="1 13">Cytoplasm</location>
    </subcellularLocation>
</comment>
<comment type="function">
    <text evidence="13">Required for the formation of a threonylcarbamoyl group on adenosine at position 37 (t(6)A37) in tRNAs that read codons beginning with adenine.</text>
</comment>
<comment type="caution">
    <text evidence="15">The sequence shown here is derived from an EMBL/GenBank/DDBJ whole genome shotgun (WGS) entry which is preliminary data.</text>
</comment>
<dbReference type="EMBL" id="LANA01000001">
    <property type="protein sequence ID" value="NMN67017.1"/>
    <property type="molecule type" value="Genomic_DNA"/>
</dbReference>
<reference evidence="15 16" key="1">
    <citation type="submission" date="2019-07" db="EMBL/GenBank/DDBJ databases">
        <title>SAR11 Genome Evolution.</title>
        <authorList>
            <person name="Giovannoni S."/>
        </authorList>
    </citation>
    <scope>NUCLEOTIDE SEQUENCE [LARGE SCALE GENOMIC DNA]</scope>
    <source>
        <strain evidence="15 16">HTCC9565</strain>
    </source>
</reference>
<dbReference type="Pfam" id="PF01300">
    <property type="entry name" value="Sua5_yciO_yrdC"/>
    <property type="match status" value="1"/>
</dbReference>
<dbReference type="InterPro" id="IPR038385">
    <property type="entry name" value="Sua5/YwlC_C"/>
</dbReference>
<keyword evidence="8 13" id="KW-0548">Nucleotidyltransferase</keyword>
<evidence type="ECO:0000256" key="2">
    <source>
        <dbReference type="ARBA" id="ARBA00007663"/>
    </source>
</evidence>
<dbReference type="Proteomes" id="UP001166004">
    <property type="component" value="Unassembled WGS sequence"/>
</dbReference>
<evidence type="ECO:0000256" key="7">
    <source>
        <dbReference type="ARBA" id="ARBA00022694"/>
    </source>
</evidence>
<evidence type="ECO:0000256" key="3">
    <source>
        <dbReference type="ARBA" id="ARBA00012584"/>
    </source>
</evidence>
<feature type="domain" description="YrdC-like" evidence="14">
    <location>
        <begin position="5"/>
        <end position="191"/>
    </location>
</feature>
<evidence type="ECO:0000313" key="15">
    <source>
        <dbReference type="EMBL" id="NMN67017.1"/>
    </source>
</evidence>
<evidence type="ECO:0000256" key="8">
    <source>
        <dbReference type="ARBA" id="ARBA00022695"/>
    </source>
</evidence>
<keyword evidence="6 13" id="KW-0808">Transferase</keyword>
<dbReference type="PANTHER" id="PTHR17490:SF16">
    <property type="entry name" value="THREONYLCARBAMOYL-AMP SYNTHASE"/>
    <property type="match status" value="1"/>
</dbReference>